<evidence type="ECO:0000313" key="2">
    <source>
        <dbReference type="Proteomes" id="UP000324222"/>
    </source>
</evidence>
<proteinExistence type="predicted"/>
<evidence type="ECO:0000313" key="1">
    <source>
        <dbReference type="EMBL" id="MPC78094.1"/>
    </source>
</evidence>
<dbReference type="EMBL" id="VSRR010047576">
    <property type="protein sequence ID" value="MPC78094.1"/>
    <property type="molecule type" value="Genomic_DNA"/>
</dbReference>
<keyword evidence="2" id="KW-1185">Reference proteome</keyword>
<gene>
    <name evidence="1" type="ORF">E2C01_072572</name>
</gene>
<name>A0A5B7IBP4_PORTR</name>
<accession>A0A5B7IBP4</accession>
<comment type="caution">
    <text evidence="1">The sequence shown here is derived from an EMBL/GenBank/DDBJ whole genome shotgun (WGS) entry which is preliminary data.</text>
</comment>
<dbReference type="Proteomes" id="UP000324222">
    <property type="component" value="Unassembled WGS sequence"/>
</dbReference>
<protein>
    <submittedName>
        <fullName evidence="1">Uncharacterized protein</fullName>
    </submittedName>
</protein>
<dbReference type="AlphaFoldDB" id="A0A5B7IBP4"/>
<sequence length="103" mass="11274">MHKEVDIIVFCYLQLQDLYLHRIELTLFPGQEKGGSSTAVKTVQLVGKSHQLVSSQKGEGRCAVTPLPFDALPSNCGKLPLPQAPPETPLHLLGISLALFFIH</sequence>
<organism evidence="1 2">
    <name type="scientific">Portunus trituberculatus</name>
    <name type="common">Swimming crab</name>
    <name type="synonym">Neptunus trituberculatus</name>
    <dbReference type="NCBI Taxonomy" id="210409"/>
    <lineage>
        <taxon>Eukaryota</taxon>
        <taxon>Metazoa</taxon>
        <taxon>Ecdysozoa</taxon>
        <taxon>Arthropoda</taxon>
        <taxon>Crustacea</taxon>
        <taxon>Multicrustacea</taxon>
        <taxon>Malacostraca</taxon>
        <taxon>Eumalacostraca</taxon>
        <taxon>Eucarida</taxon>
        <taxon>Decapoda</taxon>
        <taxon>Pleocyemata</taxon>
        <taxon>Brachyura</taxon>
        <taxon>Eubrachyura</taxon>
        <taxon>Portunoidea</taxon>
        <taxon>Portunidae</taxon>
        <taxon>Portuninae</taxon>
        <taxon>Portunus</taxon>
    </lineage>
</organism>
<reference evidence="1 2" key="1">
    <citation type="submission" date="2019-05" db="EMBL/GenBank/DDBJ databases">
        <title>Another draft genome of Portunus trituberculatus and its Hox gene families provides insights of decapod evolution.</title>
        <authorList>
            <person name="Jeong J.-H."/>
            <person name="Song I."/>
            <person name="Kim S."/>
            <person name="Choi T."/>
            <person name="Kim D."/>
            <person name="Ryu S."/>
            <person name="Kim W."/>
        </authorList>
    </citation>
    <scope>NUCLEOTIDE SEQUENCE [LARGE SCALE GENOMIC DNA]</scope>
    <source>
        <tissue evidence="1">Muscle</tissue>
    </source>
</reference>